<comment type="caution">
    <text evidence="2">The sequence shown here is derived from an EMBL/GenBank/DDBJ whole genome shotgun (WGS) entry which is preliminary data.</text>
</comment>
<name>A0A9Q0MTR2_9DIPT</name>
<dbReference type="AlphaFoldDB" id="A0A9Q0MTR2"/>
<feature type="non-terminal residue" evidence="2">
    <location>
        <position position="144"/>
    </location>
</feature>
<keyword evidence="3" id="KW-1185">Reference proteome</keyword>
<gene>
    <name evidence="2" type="ORF">Bhyg_10583</name>
</gene>
<keyword evidence="1" id="KW-1133">Transmembrane helix</keyword>
<evidence type="ECO:0000313" key="2">
    <source>
        <dbReference type="EMBL" id="KAJ6637852.1"/>
    </source>
</evidence>
<reference evidence="2" key="1">
    <citation type="submission" date="2022-07" db="EMBL/GenBank/DDBJ databases">
        <authorList>
            <person name="Trinca V."/>
            <person name="Uliana J.V.C."/>
            <person name="Torres T.T."/>
            <person name="Ward R.J."/>
            <person name="Monesi N."/>
        </authorList>
    </citation>
    <scope>NUCLEOTIDE SEQUENCE</scope>
    <source>
        <strain evidence="2">HSMRA1968</strain>
        <tissue evidence="2">Whole embryos</tissue>
    </source>
</reference>
<dbReference type="Proteomes" id="UP001151699">
    <property type="component" value="Chromosome X"/>
</dbReference>
<feature type="transmembrane region" description="Helical" evidence="1">
    <location>
        <begin position="77"/>
        <end position="98"/>
    </location>
</feature>
<evidence type="ECO:0000313" key="3">
    <source>
        <dbReference type="Proteomes" id="UP001151699"/>
    </source>
</evidence>
<protein>
    <submittedName>
        <fullName evidence="2">Uncharacterized protein</fullName>
    </submittedName>
</protein>
<evidence type="ECO:0000256" key="1">
    <source>
        <dbReference type="SAM" id="Phobius"/>
    </source>
</evidence>
<organism evidence="2 3">
    <name type="scientific">Pseudolycoriella hygida</name>
    <dbReference type="NCBI Taxonomy" id="35572"/>
    <lineage>
        <taxon>Eukaryota</taxon>
        <taxon>Metazoa</taxon>
        <taxon>Ecdysozoa</taxon>
        <taxon>Arthropoda</taxon>
        <taxon>Hexapoda</taxon>
        <taxon>Insecta</taxon>
        <taxon>Pterygota</taxon>
        <taxon>Neoptera</taxon>
        <taxon>Endopterygota</taxon>
        <taxon>Diptera</taxon>
        <taxon>Nematocera</taxon>
        <taxon>Sciaroidea</taxon>
        <taxon>Sciaridae</taxon>
        <taxon>Pseudolycoriella</taxon>
    </lineage>
</organism>
<accession>A0A9Q0MTR2</accession>
<keyword evidence="1" id="KW-0812">Transmembrane</keyword>
<sequence>ITRAFKAIKKNDNNIHTSSRRYDKIISFENTKCKKRSLSVYCFNTLFYGRFIERLLCILCTIVHISLVSSEIMNCKVLILVCLAVVQLSYALPFLFRIRNGQYDDNSRGRGGRSYNDIARVINPNPYGNIGSVPFPAQPFWTYG</sequence>
<dbReference type="OrthoDB" id="7764325at2759"/>
<feature type="transmembrane region" description="Helical" evidence="1">
    <location>
        <begin position="41"/>
        <end position="65"/>
    </location>
</feature>
<keyword evidence="1" id="KW-0472">Membrane</keyword>
<proteinExistence type="predicted"/>
<feature type="non-terminal residue" evidence="2">
    <location>
        <position position="1"/>
    </location>
</feature>
<dbReference type="EMBL" id="WJQU01000003">
    <property type="protein sequence ID" value="KAJ6637852.1"/>
    <property type="molecule type" value="Genomic_DNA"/>
</dbReference>